<comment type="caution">
    <text evidence="1">The sequence shown here is derived from an EMBL/GenBank/DDBJ whole genome shotgun (WGS) entry which is preliminary data.</text>
</comment>
<accession>A0A0F9CT30</accession>
<proteinExistence type="predicted"/>
<protein>
    <submittedName>
        <fullName evidence="1">Uncharacterized protein</fullName>
    </submittedName>
</protein>
<dbReference type="AlphaFoldDB" id="A0A0F9CT30"/>
<gene>
    <name evidence="1" type="ORF">LCGC14_2283960</name>
</gene>
<organism evidence="1">
    <name type="scientific">marine sediment metagenome</name>
    <dbReference type="NCBI Taxonomy" id="412755"/>
    <lineage>
        <taxon>unclassified sequences</taxon>
        <taxon>metagenomes</taxon>
        <taxon>ecological metagenomes</taxon>
    </lineage>
</organism>
<dbReference type="EMBL" id="LAZR01031838">
    <property type="protein sequence ID" value="KKL52588.1"/>
    <property type="molecule type" value="Genomic_DNA"/>
</dbReference>
<reference evidence="1" key="1">
    <citation type="journal article" date="2015" name="Nature">
        <title>Complex archaea that bridge the gap between prokaryotes and eukaryotes.</title>
        <authorList>
            <person name="Spang A."/>
            <person name="Saw J.H."/>
            <person name="Jorgensen S.L."/>
            <person name="Zaremba-Niedzwiedzka K."/>
            <person name="Martijn J."/>
            <person name="Lind A.E."/>
            <person name="van Eijk R."/>
            <person name="Schleper C."/>
            <person name="Guy L."/>
            <person name="Ettema T.J."/>
        </authorList>
    </citation>
    <scope>NUCLEOTIDE SEQUENCE</scope>
</reference>
<evidence type="ECO:0000313" key="1">
    <source>
        <dbReference type="EMBL" id="KKL52588.1"/>
    </source>
</evidence>
<sequence length="56" mass="6557">MKEENFIYLNRKQLNILEEYNINLITKGSKVIIEIPFLGKADSICLFNKLVKVKTQ</sequence>
<name>A0A0F9CT30_9ZZZZ</name>